<dbReference type="Proteomes" id="UP000314986">
    <property type="component" value="Unassembled WGS sequence"/>
</dbReference>
<evidence type="ECO:0000313" key="1">
    <source>
        <dbReference type="Ensembl" id="ENSCMIP00000008563.1"/>
    </source>
</evidence>
<dbReference type="GeneTree" id="ENSGT00940000157707"/>
<sequence length="107" mass="11881">MEGYSVGNTEINSRIFGLLSQLEKTNSDSALLDVDNARHITSKILHLAQTQERTKKDITAKGSTGMEVILSTLENTRDLQTTLNILSILAELVSVGEFVCKFIFVFF</sequence>
<name>A0A4W3GW81_CALMI</name>
<dbReference type="Pfam" id="PF25571">
    <property type="entry name" value="TPR_CCP1_N"/>
    <property type="match status" value="1"/>
</dbReference>
<reference evidence="1" key="5">
    <citation type="submission" date="2025-09" db="UniProtKB">
        <authorList>
            <consortium name="Ensembl"/>
        </authorList>
    </citation>
    <scope>IDENTIFICATION</scope>
</reference>
<keyword evidence="2" id="KW-1185">Reference proteome</keyword>
<dbReference type="AlphaFoldDB" id="A0A4W3GW81"/>
<dbReference type="Ensembl" id="ENSCMIT00000008803.1">
    <property type="protein sequence ID" value="ENSCMIP00000008563.1"/>
    <property type="gene ID" value="ENSCMIG00000004404.1"/>
</dbReference>
<reference evidence="2" key="1">
    <citation type="journal article" date="2006" name="Science">
        <title>Ancient noncoding elements conserved in the human genome.</title>
        <authorList>
            <person name="Venkatesh B."/>
            <person name="Kirkness E.F."/>
            <person name="Loh Y.H."/>
            <person name="Halpern A.L."/>
            <person name="Lee A.P."/>
            <person name="Johnson J."/>
            <person name="Dandona N."/>
            <person name="Viswanathan L.D."/>
            <person name="Tay A."/>
            <person name="Venter J.C."/>
            <person name="Strausberg R.L."/>
            <person name="Brenner S."/>
        </authorList>
    </citation>
    <scope>NUCLEOTIDE SEQUENCE [LARGE SCALE GENOMIC DNA]</scope>
</reference>
<reference evidence="1" key="4">
    <citation type="submission" date="2025-08" db="UniProtKB">
        <authorList>
            <consortium name="Ensembl"/>
        </authorList>
    </citation>
    <scope>IDENTIFICATION</scope>
</reference>
<reference evidence="2" key="2">
    <citation type="journal article" date="2007" name="PLoS Biol.">
        <title>Survey sequencing and comparative analysis of the elephant shark (Callorhinchus milii) genome.</title>
        <authorList>
            <person name="Venkatesh B."/>
            <person name="Kirkness E.F."/>
            <person name="Loh Y.H."/>
            <person name="Halpern A.L."/>
            <person name="Lee A.P."/>
            <person name="Johnson J."/>
            <person name="Dandona N."/>
            <person name="Viswanathan L.D."/>
            <person name="Tay A."/>
            <person name="Venter J.C."/>
            <person name="Strausberg R.L."/>
            <person name="Brenner S."/>
        </authorList>
    </citation>
    <scope>NUCLEOTIDE SEQUENCE [LARGE SCALE GENOMIC DNA]</scope>
</reference>
<gene>
    <name evidence="1" type="primary">agtpbp1</name>
</gene>
<accession>A0A4W3GW81</accession>
<reference evidence="2" key="3">
    <citation type="journal article" date="2014" name="Nature">
        <title>Elephant shark genome provides unique insights into gnathostome evolution.</title>
        <authorList>
            <consortium name="International Elephant Shark Genome Sequencing Consortium"/>
            <person name="Venkatesh B."/>
            <person name="Lee A.P."/>
            <person name="Ravi V."/>
            <person name="Maurya A.K."/>
            <person name="Lian M.M."/>
            <person name="Swann J.B."/>
            <person name="Ohta Y."/>
            <person name="Flajnik M.F."/>
            <person name="Sutoh Y."/>
            <person name="Kasahara M."/>
            <person name="Hoon S."/>
            <person name="Gangu V."/>
            <person name="Roy S.W."/>
            <person name="Irimia M."/>
            <person name="Korzh V."/>
            <person name="Kondrychyn I."/>
            <person name="Lim Z.W."/>
            <person name="Tay B.H."/>
            <person name="Tohari S."/>
            <person name="Kong K.W."/>
            <person name="Ho S."/>
            <person name="Lorente-Galdos B."/>
            <person name="Quilez J."/>
            <person name="Marques-Bonet T."/>
            <person name="Raney B.J."/>
            <person name="Ingham P.W."/>
            <person name="Tay A."/>
            <person name="Hillier L.W."/>
            <person name="Minx P."/>
            <person name="Boehm T."/>
            <person name="Wilson R.K."/>
            <person name="Brenner S."/>
            <person name="Warren W.C."/>
        </authorList>
    </citation>
    <scope>NUCLEOTIDE SEQUENCE [LARGE SCALE GENOMIC DNA]</scope>
</reference>
<proteinExistence type="predicted"/>
<organism evidence="1 2">
    <name type="scientific">Callorhinchus milii</name>
    <name type="common">Ghost shark</name>
    <dbReference type="NCBI Taxonomy" id="7868"/>
    <lineage>
        <taxon>Eukaryota</taxon>
        <taxon>Metazoa</taxon>
        <taxon>Chordata</taxon>
        <taxon>Craniata</taxon>
        <taxon>Vertebrata</taxon>
        <taxon>Chondrichthyes</taxon>
        <taxon>Holocephali</taxon>
        <taxon>Chimaeriformes</taxon>
        <taxon>Callorhinchidae</taxon>
        <taxon>Callorhinchus</taxon>
    </lineage>
</organism>
<protein>
    <submittedName>
        <fullName evidence="1">ATP/GTP binding carboxypeptidase 1</fullName>
    </submittedName>
</protein>
<evidence type="ECO:0000313" key="2">
    <source>
        <dbReference type="Proteomes" id="UP000314986"/>
    </source>
</evidence>